<comment type="caution">
    <text evidence="2">The sequence shown here is derived from an EMBL/GenBank/DDBJ whole genome shotgun (WGS) entry which is preliminary data.</text>
</comment>
<accession>A0A917Q081</accession>
<evidence type="ECO:0000313" key="2">
    <source>
        <dbReference type="EMBL" id="GGK02704.1"/>
    </source>
</evidence>
<name>A0A917Q081_9PSED</name>
<keyword evidence="3" id="KW-1185">Reference proteome</keyword>
<dbReference type="AlphaFoldDB" id="A0A917Q081"/>
<sequence>MGPRKIRQKLNHAKYPPSSLVQLLSPDDWENFIEDCCRVYMGDGEKYKFVQRIGGAGDAGRDIEARYTLELSDGMWDLFQAKHYTSAIGESTLYPELAKVIHHISIKTYPSPNFYYVCAPKNTTPKLHDLIAKPDILKIKFQQSWTEGKYGIDPEKFPLTKEALDILRKFDFSKIKEYPIKDLIDLHSKNHLAHEILFGVESTRGDNPAIPELPTSKELIYINQLLKVYSEHGGSDLTLDHALKSVEYGEHLSGCRGEFYSAEGLKRLSRDVFPGEFERFLTAVLDGIKRVSASPVHKTGMDRLELVLERASNLQITNNPLSRRLLPADLPGACHQLVNEEKLKWVK</sequence>
<feature type="domain" description="ABC-three component systems C-terminal" evidence="1">
    <location>
        <begin position="218"/>
        <end position="345"/>
    </location>
</feature>
<evidence type="ECO:0000313" key="3">
    <source>
        <dbReference type="Proteomes" id="UP000635983"/>
    </source>
</evidence>
<reference evidence="2" key="2">
    <citation type="submission" date="2020-09" db="EMBL/GenBank/DDBJ databases">
        <authorList>
            <person name="Sun Q."/>
            <person name="Ohkuma M."/>
        </authorList>
    </citation>
    <scope>NUCLEOTIDE SEQUENCE</scope>
    <source>
        <strain evidence="2">JCM 30078</strain>
    </source>
</reference>
<dbReference type="Pfam" id="PF20282">
    <property type="entry name" value="CTD6"/>
    <property type="match status" value="1"/>
</dbReference>
<dbReference type="EMBL" id="BMPO01000007">
    <property type="protein sequence ID" value="GGK02704.1"/>
    <property type="molecule type" value="Genomic_DNA"/>
</dbReference>
<dbReference type="InterPro" id="IPR046914">
    <property type="entry name" value="ABC-3C_CTD6"/>
</dbReference>
<reference evidence="2" key="1">
    <citation type="journal article" date="2014" name="Int. J. Syst. Evol. Microbiol.">
        <title>Complete genome sequence of Corynebacterium casei LMG S-19264T (=DSM 44701T), isolated from a smear-ripened cheese.</title>
        <authorList>
            <consortium name="US DOE Joint Genome Institute (JGI-PGF)"/>
            <person name="Walter F."/>
            <person name="Albersmeier A."/>
            <person name="Kalinowski J."/>
            <person name="Ruckert C."/>
        </authorList>
    </citation>
    <scope>NUCLEOTIDE SEQUENCE</scope>
    <source>
        <strain evidence="2">JCM 30078</strain>
    </source>
</reference>
<dbReference type="Proteomes" id="UP000635983">
    <property type="component" value="Unassembled WGS sequence"/>
</dbReference>
<gene>
    <name evidence="2" type="ORF">GCM10009304_30650</name>
</gene>
<organism evidence="2 3">
    <name type="scientific">Pseudomonas matsuisoli</name>
    <dbReference type="NCBI Taxonomy" id="1515666"/>
    <lineage>
        <taxon>Bacteria</taxon>
        <taxon>Pseudomonadati</taxon>
        <taxon>Pseudomonadota</taxon>
        <taxon>Gammaproteobacteria</taxon>
        <taxon>Pseudomonadales</taxon>
        <taxon>Pseudomonadaceae</taxon>
        <taxon>Pseudomonas</taxon>
    </lineage>
</organism>
<protein>
    <recommendedName>
        <fullName evidence="1">ABC-three component systems C-terminal domain-containing protein</fullName>
    </recommendedName>
</protein>
<evidence type="ECO:0000259" key="1">
    <source>
        <dbReference type="Pfam" id="PF20282"/>
    </source>
</evidence>
<proteinExistence type="predicted"/>